<keyword evidence="1" id="KW-0540">Nuclease</keyword>
<evidence type="ECO:0000256" key="2">
    <source>
        <dbReference type="ARBA" id="ARBA00022763"/>
    </source>
</evidence>
<dbReference type="Gene3D" id="3.90.320.10">
    <property type="match status" value="1"/>
</dbReference>
<keyword evidence="3" id="KW-0547">Nucleotide-binding</keyword>
<reference evidence="7" key="1">
    <citation type="submission" date="2021-04" db="EMBL/GenBank/DDBJ databases">
        <title>Genome sequence of Woronichinia naegeliana from Washington state freshwater lake bloom.</title>
        <authorList>
            <person name="Dreher T.W."/>
        </authorList>
    </citation>
    <scope>NUCLEOTIDE SEQUENCE</scope>
    <source>
        <strain evidence="7">WA131</strain>
    </source>
</reference>
<dbReference type="KEGG" id="wna:KA717_25065"/>
<keyword evidence="2" id="KW-0227">DNA damage</keyword>
<keyword evidence="3" id="KW-0067">ATP-binding</keyword>
<evidence type="ECO:0000256" key="4">
    <source>
        <dbReference type="ARBA" id="ARBA00022839"/>
    </source>
</evidence>
<dbReference type="GO" id="GO:0006281">
    <property type="term" value="P:DNA repair"/>
    <property type="evidence" value="ECO:0007669"/>
    <property type="project" value="UniProtKB-KW"/>
</dbReference>
<name>A0A977KSU7_9CYAN</name>
<dbReference type="Gene3D" id="3.40.50.300">
    <property type="entry name" value="P-loop containing nucleotide triphosphate hydrolases"/>
    <property type="match status" value="1"/>
</dbReference>
<dbReference type="Pfam" id="PF12705">
    <property type="entry name" value="PDDEXK_1"/>
    <property type="match status" value="1"/>
</dbReference>
<evidence type="ECO:0000313" key="7">
    <source>
        <dbReference type="EMBL" id="UXE59176.1"/>
    </source>
</evidence>
<evidence type="ECO:0000256" key="1">
    <source>
        <dbReference type="ARBA" id="ARBA00022722"/>
    </source>
</evidence>
<keyword evidence="4" id="KW-0378">Hydrolase</keyword>
<evidence type="ECO:0000256" key="5">
    <source>
        <dbReference type="ARBA" id="ARBA00023204"/>
    </source>
</evidence>
<proteinExistence type="predicted"/>
<evidence type="ECO:0000256" key="3">
    <source>
        <dbReference type="ARBA" id="ARBA00022806"/>
    </source>
</evidence>
<keyword evidence="5" id="KW-0234">DNA repair</keyword>
<keyword evidence="4" id="KW-0269">Exonuclease</keyword>
<dbReference type="InterPro" id="IPR038726">
    <property type="entry name" value="PDDEXK_AddAB-type"/>
</dbReference>
<accession>A0A977KSU7</accession>
<keyword evidence="3" id="KW-0347">Helicase</keyword>
<gene>
    <name evidence="7" type="ORF">KA717_25065</name>
</gene>
<protein>
    <submittedName>
        <fullName evidence="7">PD-(D/E)XK nuclease family protein</fullName>
    </submittedName>
</protein>
<sequence length="883" mass="100562">MRRILCHSDLSQPKPGQPSDRLNITPNRHAARALGVPFYSLKELAQETIAQQEKPLSLASPVRAYYQLRTVIRDIVNPQDLEGTTRTWMPTIQSLLSATPQLTLTETLSDRSKQLIQTAIAYQTALHQNYQFDFAELYWQAINALENTTQKRPLLIYGYFTPSPDEIAFINAIAGDNSLIYLPTGEEDLFSSQRYTIASLKQEGWQTVNSQTKPTTLQSQFLSINPQNTVQEIQTSYQIYSDQNIEARSILTQIKQLLSQGISAQEIVIVTAQDTLWGNLLLDMAWELGIALRLPYNIPLSETRLGAWFAHLSQVIDQGFPYELTRRLLHHPLSPFLTPENWQQIQANPPKNLSQWQTILENTSVNLQDFPLPTKANRQAWLSTFQELLQHLQIRENSAHWAKESVAYQNLEKGLQTLAEPSQEIIPWSQWRDELLTSLSILQTTAYPGREGVELHNANSIVGAHYTHVFVLDMLEGKLPAAVKDDPILDFFERQQLQSEDIYLPNAADLARQETVRFYQLLSLGTKNMTFSHSRMDRQGLSYSSAEPSSYLERLGLRASEVSLPIASLELARQQYLRHPQTSLDDPLLNQISEHFMIEHQRENQTLTEKFTQYNGGVGIPVNLETHIFSASQLLQLGQCPFKWFANKILKLAELDELEEDLSPSLRGNLYHKVVEIALNYWQQDKTINLSDQAHLFQWFLEAEKQLNFPTLPAWPNRRQEHINTLKNTFQKADFLPEKSEVLKLEAKFTGEWQGLKITGRVDRLDDTAEGLVLIDYKTSGTAPKGVKNAEGEAKIDLQLPLYAAVAAPNLSPDRPVHKTLYYSLTKGEDISPKSFPSAAELIEVGDRLKAHLETGNYPVEPDLKEEACRYCDYDLVCRKRSS</sequence>
<dbReference type="Proteomes" id="UP001065613">
    <property type="component" value="Chromosome"/>
</dbReference>
<dbReference type="AlphaFoldDB" id="A0A977KSU7"/>
<dbReference type="GO" id="GO:0004386">
    <property type="term" value="F:helicase activity"/>
    <property type="evidence" value="ECO:0007669"/>
    <property type="project" value="UniProtKB-KW"/>
</dbReference>
<organism evidence="7">
    <name type="scientific">Woronichinia naegeliana WA131</name>
    <dbReference type="NCBI Taxonomy" id="2824559"/>
    <lineage>
        <taxon>Bacteria</taxon>
        <taxon>Bacillati</taxon>
        <taxon>Cyanobacteriota</taxon>
        <taxon>Cyanophyceae</taxon>
        <taxon>Synechococcales</taxon>
        <taxon>Coelosphaeriaceae</taxon>
        <taxon>Woronichinia</taxon>
    </lineage>
</organism>
<dbReference type="GO" id="GO:0004527">
    <property type="term" value="F:exonuclease activity"/>
    <property type="evidence" value="ECO:0007669"/>
    <property type="project" value="UniProtKB-KW"/>
</dbReference>
<evidence type="ECO:0000259" key="6">
    <source>
        <dbReference type="Pfam" id="PF12705"/>
    </source>
</evidence>
<dbReference type="SUPFAM" id="SSF52540">
    <property type="entry name" value="P-loop containing nucleoside triphosphate hydrolases"/>
    <property type="match status" value="1"/>
</dbReference>
<feature type="domain" description="PD-(D/E)XK endonuclease-like" evidence="6">
    <location>
        <begin position="629"/>
        <end position="879"/>
    </location>
</feature>
<dbReference type="InterPro" id="IPR027417">
    <property type="entry name" value="P-loop_NTPase"/>
</dbReference>
<dbReference type="InterPro" id="IPR011604">
    <property type="entry name" value="PDDEXK-like_dom_sf"/>
</dbReference>
<dbReference type="EMBL" id="CP073041">
    <property type="protein sequence ID" value="UXE59176.1"/>
    <property type="molecule type" value="Genomic_DNA"/>
</dbReference>